<accession>A0A0D8FY59</accession>
<sequence length="229" mass="24322">MEDRHLIPTKSTRVGPNLHTEVVDPYYRATAQLTSMLAGFELSAAADIGCGYAGITEDIASALPSQATLYAVDADPEVFPTSHGAASCQVIELVQDVYQLELPKQVDVIVCRFLLLDLTNPLAAMRAMRRWIRPGGHLALLEPITSTGRIGTSAIASASDEIVDQDIGLRLYDLLTAIDADEITIDAFTPVGLGASLAGRYLAAMTGVDPGSNTFIALPTLVLACGHIQ</sequence>
<evidence type="ECO:0000313" key="2">
    <source>
        <dbReference type="EMBL" id="KJE78155.1"/>
    </source>
</evidence>
<dbReference type="GeneID" id="78371502"/>
<comment type="caution">
    <text evidence="2">The sequence shown here is derived from an EMBL/GenBank/DDBJ whole genome shotgun (WGS) entry which is preliminary data.</text>
</comment>
<dbReference type="STRING" id="1121877.FEAC_01470"/>
<gene>
    <name evidence="2" type="ORF">FEAC_01470</name>
</gene>
<evidence type="ECO:0000259" key="1">
    <source>
        <dbReference type="Pfam" id="PF08241"/>
    </source>
</evidence>
<reference evidence="2 3" key="1">
    <citation type="submission" date="2015-01" db="EMBL/GenBank/DDBJ databases">
        <title>Draft genome of the acidophilic iron oxidizer Ferrimicrobium acidiphilum strain T23.</title>
        <authorList>
            <person name="Poehlein A."/>
            <person name="Eisen S."/>
            <person name="Schloemann M."/>
            <person name="Johnson B.D."/>
            <person name="Daniel R."/>
            <person name="Muehling M."/>
        </authorList>
    </citation>
    <scope>NUCLEOTIDE SEQUENCE [LARGE SCALE GENOMIC DNA]</scope>
    <source>
        <strain evidence="2 3">T23</strain>
    </source>
</reference>
<proteinExistence type="predicted"/>
<evidence type="ECO:0000313" key="3">
    <source>
        <dbReference type="Proteomes" id="UP000032336"/>
    </source>
</evidence>
<dbReference type="Gene3D" id="3.40.50.150">
    <property type="entry name" value="Vaccinia Virus protein VP39"/>
    <property type="match status" value="1"/>
</dbReference>
<feature type="domain" description="Methyltransferase type 11" evidence="1">
    <location>
        <begin position="47"/>
        <end position="139"/>
    </location>
</feature>
<keyword evidence="3" id="KW-1185">Reference proteome</keyword>
<dbReference type="InterPro" id="IPR013216">
    <property type="entry name" value="Methyltransf_11"/>
</dbReference>
<dbReference type="InterPro" id="IPR029063">
    <property type="entry name" value="SAM-dependent_MTases_sf"/>
</dbReference>
<dbReference type="OrthoDB" id="3506153at2"/>
<dbReference type="Proteomes" id="UP000032336">
    <property type="component" value="Unassembled WGS sequence"/>
</dbReference>
<dbReference type="Pfam" id="PF08241">
    <property type="entry name" value="Methyltransf_11"/>
    <property type="match status" value="1"/>
</dbReference>
<dbReference type="AlphaFoldDB" id="A0A0D8FY59"/>
<dbReference type="CDD" id="cd02440">
    <property type="entry name" value="AdoMet_MTases"/>
    <property type="match status" value="1"/>
</dbReference>
<dbReference type="SUPFAM" id="SSF53335">
    <property type="entry name" value="S-adenosyl-L-methionine-dependent methyltransferases"/>
    <property type="match status" value="1"/>
</dbReference>
<dbReference type="GO" id="GO:0008757">
    <property type="term" value="F:S-adenosylmethionine-dependent methyltransferase activity"/>
    <property type="evidence" value="ECO:0007669"/>
    <property type="project" value="InterPro"/>
</dbReference>
<organism evidence="2 3">
    <name type="scientific">Ferrimicrobium acidiphilum DSM 19497</name>
    <dbReference type="NCBI Taxonomy" id="1121877"/>
    <lineage>
        <taxon>Bacteria</taxon>
        <taxon>Bacillati</taxon>
        <taxon>Actinomycetota</taxon>
        <taxon>Acidimicrobiia</taxon>
        <taxon>Acidimicrobiales</taxon>
        <taxon>Acidimicrobiaceae</taxon>
        <taxon>Ferrimicrobium</taxon>
    </lineage>
</organism>
<name>A0A0D8FY59_9ACTN</name>
<dbReference type="RefSeq" id="WP_152622997.1">
    <property type="nucleotide sequence ID" value="NZ_JXUW01000001.1"/>
</dbReference>
<dbReference type="EMBL" id="JXUW01000001">
    <property type="protein sequence ID" value="KJE78155.1"/>
    <property type="molecule type" value="Genomic_DNA"/>
</dbReference>
<protein>
    <recommendedName>
        <fullName evidence="1">Methyltransferase type 11 domain-containing protein</fullName>
    </recommendedName>
</protein>